<dbReference type="Gene3D" id="1.10.10.60">
    <property type="entry name" value="Homeodomain-like"/>
    <property type="match status" value="1"/>
</dbReference>
<dbReference type="FunFam" id="3.40.50.300:FF:000006">
    <property type="entry name" value="DNA-binding transcriptional regulator NtrC"/>
    <property type="match status" value="1"/>
</dbReference>
<keyword evidence="1" id="KW-0547">Nucleotide-binding</keyword>
<feature type="modified residue" description="4-aspartylphosphate" evidence="5">
    <location>
        <position position="41"/>
    </location>
</feature>
<evidence type="ECO:0000259" key="8">
    <source>
        <dbReference type="PROSITE" id="PS50110"/>
    </source>
</evidence>
<dbReference type="Gene3D" id="3.40.50.300">
    <property type="entry name" value="P-loop containing nucleotide triphosphate hydrolases"/>
    <property type="match status" value="1"/>
</dbReference>
<dbReference type="InterPro" id="IPR058031">
    <property type="entry name" value="AAA_lid_NorR"/>
</dbReference>
<feature type="domain" description="Response regulatory" evidence="8">
    <location>
        <begin position="1"/>
        <end position="106"/>
    </location>
</feature>
<dbReference type="SUPFAM" id="SSF52172">
    <property type="entry name" value="CheY-like"/>
    <property type="match status" value="1"/>
</dbReference>
<dbReference type="CDD" id="cd00009">
    <property type="entry name" value="AAA"/>
    <property type="match status" value="1"/>
</dbReference>
<dbReference type="SMART" id="SM00382">
    <property type="entry name" value="AAA"/>
    <property type="match status" value="1"/>
</dbReference>
<dbReference type="SMART" id="SM00448">
    <property type="entry name" value="REC"/>
    <property type="match status" value="1"/>
</dbReference>
<sequence>MRDLLAMMLRKENYEVQAAESAILARDILAKGERFDILISDISMPGMTGLELLNYAKKKSPDTEVLMMTAYGTKDTAIEALNNGAAWYVEKPFDLEEMKMVVKRTLDRKALVHENANLKVQNKDLREEIKGKFKFGDLVGRSIKMRDIFQLIKRVANTNSTIMISGESGTGKELIARAIHHNSSRAGAPFVSINCGALPDELLESELFGHMKGSFTGAAGTKKGLFEVADAGTIFLDEIGETSPAMQIKLLRVLQERKIRKVGGTEETAVDVRVITATNQDLEQMVQDKTFREDLFYRINVIPIKMPALREKPEDIPALAEQFLEKYRVLIEKPVEAISKEAMEFLEAYSWPGNVRQLENVIERAVALEAGPAIIPDSLPPEVRSGVSRGGDDSVRLPDGGVDLDRHLEELRRKYMVEAMERVGGVQTKAAEMLGMTFRSFRYFAKKYDLTGRDGGSAPTFSSDGDSGTVAR</sequence>
<dbReference type="InterPro" id="IPR025662">
    <property type="entry name" value="Sigma_54_int_dom_ATP-bd_1"/>
</dbReference>
<dbReference type="Gene3D" id="3.40.50.2300">
    <property type="match status" value="1"/>
</dbReference>
<dbReference type="GO" id="GO:0006355">
    <property type="term" value="P:regulation of DNA-templated transcription"/>
    <property type="evidence" value="ECO:0007669"/>
    <property type="project" value="InterPro"/>
</dbReference>
<dbReference type="InterPro" id="IPR025944">
    <property type="entry name" value="Sigma_54_int_dom_CS"/>
</dbReference>
<dbReference type="GO" id="GO:0043565">
    <property type="term" value="F:sequence-specific DNA binding"/>
    <property type="evidence" value="ECO:0007669"/>
    <property type="project" value="InterPro"/>
</dbReference>
<dbReference type="SUPFAM" id="SSF46689">
    <property type="entry name" value="Homeodomain-like"/>
    <property type="match status" value="1"/>
</dbReference>
<dbReference type="InterPro" id="IPR002197">
    <property type="entry name" value="HTH_Fis"/>
</dbReference>
<dbReference type="Proteomes" id="UP000648239">
    <property type="component" value="Unassembled WGS sequence"/>
</dbReference>
<dbReference type="Pfam" id="PF00072">
    <property type="entry name" value="Response_reg"/>
    <property type="match status" value="1"/>
</dbReference>
<name>A0A8J6XTH4_9BACT</name>
<dbReference type="GO" id="GO:0005524">
    <property type="term" value="F:ATP binding"/>
    <property type="evidence" value="ECO:0007669"/>
    <property type="project" value="UniProtKB-KW"/>
</dbReference>
<evidence type="ECO:0000256" key="3">
    <source>
        <dbReference type="ARBA" id="ARBA00023015"/>
    </source>
</evidence>
<dbReference type="AlphaFoldDB" id="A0A8J6XTH4"/>
<evidence type="ECO:0000313" key="9">
    <source>
        <dbReference type="EMBL" id="MBD3868437.1"/>
    </source>
</evidence>
<dbReference type="Gene3D" id="1.10.8.60">
    <property type="match status" value="1"/>
</dbReference>
<dbReference type="EMBL" id="JACXWD010000031">
    <property type="protein sequence ID" value="MBD3868437.1"/>
    <property type="molecule type" value="Genomic_DNA"/>
</dbReference>
<evidence type="ECO:0000256" key="1">
    <source>
        <dbReference type="ARBA" id="ARBA00022741"/>
    </source>
</evidence>
<dbReference type="PRINTS" id="PR01590">
    <property type="entry name" value="HTHFIS"/>
</dbReference>
<dbReference type="InterPro" id="IPR027417">
    <property type="entry name" value="P-loop_NTPase"/>
</dbReference>
<keyword evidence="2" id="KW-0067">ATP-binding</keyword>
<dbReference type="PROSITE" id="PS00675">
    <property type="entry name" value="SIGMA54_INTERACT_1"/>
    <property type="match status" value="1"/>
</dbReference>
<dbReference type="PROSITE" id="PS50110">
    <property type="entry name" value="RESPONSE_REGULATORY"/>
    <property type="match status" value="1"/>
</dbReference>
<comment type="caution">
    <text evidence="9">The sequence shown here is derived from an EMBL/GenBank/DDBJ whole genome shotgun (WGS) entry which is preliminary data.</text>
</comment>
<dbReference type="Pfam" id="PF25601">
    <property type="entry name" value="AAA_lid_14"/>
    <property type="match status" value="1"/>
</dbReference>
<keyword evidence="5" id="KW-0597">Phosphoprotein</keyword>
<protein>
    <submittedName>
        <fullName evidence="9">Sigma-54-dependent Fis family transcriptional regulator</fullName>
    </submittedName>
</protein>
<reference evidence="9 10" key="1">
    <citation type="submission" date="2020-08" db="EMBL/GenBank/DDBJ databases">
        <title>Acidobacteriota in marine sediments use diverse sulfur dissimilation pathways.</title>
        <authorList>
            <person name="Wasmund K."/>
        </authorList>
    </citation>
    <scope>NUCLEOTIDE SEQUENCE [LARGE SCALE GENOMIC DNA]</scope>
    <source>
        <strain evidence="9">MAG AM4</strain>
    </source>
</reference>
<proteinExistence type="predicted"/>
<feature type="region of interest" description="Disordered" evidence="6">
    <location>
        <begin position="379"/>
        <end position="400"/>
    </location>
</feature>
<dbReference type="PROSITE" id="PS00688">
    <property type="entry name" value="SIGMA54_INTERACT_3"/>
    <property type="match status" value="1"/>
</dbReference>
<dbReference type="InterPro" id="IPR011006">
    <property type="entry name" value="CheY-like_superfamily"/>
</dbReference>
<evidence type="ECO:0000259" key="7">
    <source>
        <dbReference type="PROSITE" id="PS50045"/>
    </source>
</evidence>
<dbReference type="InterPro" id="IPR003593">
    <property type="entry name" value="AAA+_ATPase"/>
</dbReference>
<dbReference type="SUPFAM" id="SSF52540">
    <property type="entry name" value="P-loop containing nucleoside triphosphate hydrolases"/>
    <property type="match status" value="1"/>
</dbReference>
<feature type="domain" description="Sigma-54 factor interaction" evidence="7">
    <location>
        <begin position="138"/>
        <end position="367"/>
    </location>
</feature>
<dbReference type="Pfam" id="PF00158">
    <property type="entry name" value="Sigma54_activat"/>
    <property type="match status" value="1"/>
</dbReference>
<dbReference type="PROSITE" id="PS50045">
    <property type="entry name" value="SIGMA54_INTERACT_4"/>
    <property type="match status" value="1"/>
</dbReference>
<dbReference type="InterPro" id="IPR009057">
    <property type="entry name" value="Homeodomain-like_sf"/>
</dbReference>
<evidence type="ECO:0000256" key="4">
    <source>
        <dbReference type="ARBA" id="ARBA00023163"/>
    </source>
</evidence>
<dbReference type="InterPro" id="IPR001789">
    <property type="entry name" value="Sig_transdc_resp-reg_receiver"/>
</dbReference>
<keyword evidence="3" id="KW-0805">Transcription regulation</keyword>
<evidence type="ECO:0000256" key="6">
    <source>
        <dbReference type="SAM" id="MobiDB-lite"/>
    </source>
</evidence>
<keyword evidence="4" id="KW-0804">Transcription</keyword>
<gene>
    <name evidence="9" type="ORF">IFK94_09975</name>
</gene>
<evidence type="ECO:0000256" key="5">
    <source>
        <dbReference type="PROSITE-ProRule" id="PRU00169"/>
    </source>
</evidence>
<organism evidence="9 10">
    <name type="scientific">Candidatus Polarisedimenticola svalbardensis</name>
    <dbReference type="NCBI Taxonomy" id="2886004"/>
    <lineage>
        <taxon>Bacteria</taxon>
        <taxon>Pseudomonadati</taxon>
        <taxon>Acidobacteriota</taxon>
        <taxon>Candidatus Polarisedimenticolia</taxon>
        <taxon>Candidatus Polarisedimenticolales</taxon>
        <taxon>Candidatus Polarisedimenticolaceae</taxon>
        <taxon>Candidatus Polarisedimenticola</taxon>
    </lineage>
</organism>
<evidence type="ECO:0000313" key="10">
    <source>
        <dbReference type="Proteomes" id="UP000648239"/>
    </source>
</evidence>
<dbReference type="PANTHER" id="PTHR32071:SF113">
    <property type="entry name" value="ALGINATE BIOSYNTHESIS TRANSCRIPTIONAL REGULATORY PROTEIN ALGB"/>
    <property type="match status" value="1"/>
</dbReference>
<dbReference type="GO" id="GO:0000160">
    <property type="term" value="P:phosphorelay signal transduction system"/>
    <property type="evidence" value="ECO:0007669"/>
    <property type="project" value="InterPro"/>
</dbReference>
<evidence type="ECO:0000256" key="2">
    <source>
        <dbReference type="ARBA" id="ARBA00022840"/>
    </source>
</evidence>
<dbReference type="Pfam" id="PF02954">
    <property type="entry name" value="HTH_8"/>
    <property type="match status" value="1"/>
</dbReference>
<dbReference type="PANTHER" id="PTHR32071">
    <property type="entry name" value="TRANSCRIPTIONAL REGULATORY PROTEIN"/>
    <property type="match status" value="1"/>
</dbReference>
<accession>A0A8J6XTH4</accession>
<dbReference type="InterPro" id="IPR002078">
    <property type="entry name" value="Sigma_54_int"/>
</dbReference>